<organism evidence="10 11">
    <name type="scientific">Ferroacidibacillus organovorans</name>
    <dbReference type="NCBI Taxonomy" id="1765683"/>
    <lineage>
        <taxon>Bacteria</taxon>
        <taxon>Bacillati</taxon>
        <taxon>Bacillota</taxon>
        <taxon>Bacilli</taxon>
        <taxon>Bacillales</taxon>
        <taxon>Alicyclobacillaceae</taxon>
        <taxon>Ferroacidibacillus</taxon>
    </lineage>
</organism>
<keyword evidence="11" id="KW-1185">Reference proteome</keyword>
<dbReference type="SUPFAM" id="SSF103088">
    <property type="entry name" value="OmpA-like"/>
    <property type="match status" value="1"/>
</dbReference>
<dbReference type="InterPro" id="IPR036737">
    <property type="entry name" value="OmpA-like_sf"/>
</dbReference>
<dbReference type="GO" id="GO:0005886">
    <property type="term" value="C:plasma membrane"/>
    <property type="evidence" value="ECO:0007669"/>
    <property type="project" value="UniProtKB-SubCell"/>
</dbReference>
<gene>
    <name evidence="10" type="ORF">B2M26_00330</name>
</gene>
<dbReference type="RefSeq" id="WP_079289626.1">
    <property type="nucleotide sequence ID" value="NZ_MWPS01000001.1"/>
</dbReference>
<dbReference type="Pfam" id="PF00691">
    <property type="entry name" value="OmpA"/>
    <property type="match status" value="1"/>
</dbReference>
<evidence type="ECO:0000256" key="3">
    <source>
        <dbReference type="ARBA" id="ARBA00022475"/>
    </source>
</evidence>
<evidence type="ECO:0000256" key="1">
    <source>
        <dbReference type="ARBA" id="ARBA00004162"/>
    </source>
</evidence>
<evidence type="ECO:0000256" key="5">
    <source>
        <dbReference type="ARBA" id="ARBA00022989"/>
    </source>
</evidence>
<keyword evidence="4 8" id="KW-0812">Transmembrane</keyword>
<dbReference type="PROSITE" id="PS51123">
    <property type="entry name" value="OMPA_2"/>
    <property type="match status" value="1"/>
</dbReference>
<dbReference type="Proteomes" id="UP000190229">
    <property type="component" value="Unassembled WGS sequence"/>
</dbReference>
<evidence type="ECO:0000256" key="6">
    <source>
        <dbReference type="ARBA" id="ARBA00023136"/>
    </source>
</evidence>
<proteinExistence type="inferred from homology"/>
<dbReference type="PANTHER" id="PTHR30329">
    <property type="entry name" value="STATOR ELEMENT OF FLAGELLAR MOTOR COMPLEX"/>
    <property type="match status" value="1"/>
</dbReference>
<reference evidence="10 11" key="1">
    <citation type="submission" date="2017-02" db="EMBL/GenBank/DDBJ databases">
        <title>Draft genome of Acidibacillus ferrooxidans Huett2.</title>
        <authorList>
            <person name="Schopf S."/>
        </authorList>
    </citation>
    <scope>NUCLEOTIDE SEQUENCE [LARGE SCALE GENOMIC DNA]</scope>
    <source>
        <strain evidence="10 11">Huett2</strain>
    </source>
</reference>
<dbReference type="PANTHER" id="PTHR30329:SF21">
    <property type="entry name" value="LIPOPROTEIN YIAD-RELATED"/>
    <property type="match status" value="1"/>
</dbReference>
<keyword evidence="5 8" id="KW-1133">Transmembrane helix</keyword>
<evidence type="ECO:0000259" key="9">
    <source>
        <dbReference type="PROSITE" id="PS51123"/>
    </source>
</evidence>
<dbReference type="Pfam" id="PF13677">
    <property type="entry name" value="MotB_plug"/>
    <property type="match status" value="1"/>
</dbReference>
<comment type="subcellular location">
    <subcellularLocation>
        <location evidence="1">Cell membrane</location>
        <topology evidence="1">Single-pass membrane protein</topology>
    </subcellularLocation>
</comment>
<evidence type="ECO:0000256" key="4">
    <source>
        <dbReference type="ARBA" id="ARBA00022692"/>
    </source>
</evidence>
<dbReference type="EMBL" id="MWPS01000001">
    <property type="protein sequence ID" value="OPG17637.1"/>
    <property type="molecule type" value="Genomic_DNA"/>
</dbReference>
<keyword evidence="3" id="KW-1003">Cell membrane</keyword>
<comment type="caution">
    <text evidence="10">The sequence shown here is derived from an EMBL/GenBank/DDBJ whole genome shotgun (WGS) entry which is preliminary data.</text>
</comment>
<feature type="domain" description="OmpA-like" evidence="9">
    <location>
        <begin position="135"/>
        <end position="255"/>
    </location>
</feature>
<dbReference type="InterPro" id="IPR006665">
    <property type="entry name" value="OmpA-like"/>
</dbReference>
<protein>
    <recommendedName>
        <fullName evidence="9">OmpA-like domain-containing protein</fullName>
    </recommendedName>
</protein>
<dbReference type="CDD" id="cd07185">
    <property type="entry name" value="OmpA_C-like"/>
    <property type="match status" value="1"/>
</dbReference>
<comment type="similarity">
    <text evidence="2">Belongs to the MotB family.</text>
</comment>
<evidence type="ECO:0000256" key="7">
    <source>
        <dbReference type="PROSITE-ProRule" id="PRU00473"/>
    </source>
</evidence>
<keyword evidence="6 7" id="KW-0472">Membrane</keyword>
<evidence type="ECO:0000313" key="10">
    <source>
        <dbReference type="EMBL" id="OPG17637.1"/>
    </source>
</evidence>
<evidence type="ECO:0000256" key="2">
    <source>
        <dbReference type="ARBA" id="ARBA00008914"/>
    </source>
</evidence>
<dbReference type="InterPro" id="IPR025713">
    <property type="entry name" value="MotB-like_N_dom"/>
</dbReference>
<dbReference type="Gene3D" id="3.30.1330.60">
    <property type="entry name" value="OmpA-like domain"/>
    <property type="match status" value="1"/>
</dbReference>
<evidence type="ECO:0000256" key="8">
    <source>
        <dbReference type="SAM" id="Phobius"/>
    </source>
</evidence>
<sequence length="315" mass="34752">MPRRKKSVVKENSERWLITYSDLITLLLIFFVIMYAMSKVDVAKFMTLSESLNAALNPNNQIPLQGLGKTALLAAENPTQGHNQGFSLKAGSKAQMIQLQNILKEDVKFSNLYQELKQFVSKRGLENSLSITNQQRGIQITLRDVVLFATGQDQIRPQAVHVLQQLVPFLQTLSNQIQIEGYTDNVPIHTAQFPSNWELSTGRALNVVEDLIQFGVNPTRLSAVGYGQYHPVVPNSTAAGRQQNRRVNIVILRSTYSLQQGESSFGAQPNALAAITPAVGVNRNVLISQNTTPSNLQIPIVLQSKSVQSGAPTHP</sequence>
<name>A0A1V4EXG9_9BACL</name>
<evidence type="ECO:0000313" key="11">
    <source>
        <dbReference type="Proteomes" id="UP000190229"/>
    </source>
</evidence>
<feature type="transmembrane region" description="Helical" evidence="8">
    <location>
        <begin position="20"/>
        <end position="37"/>
    </location>
</feature>
<accession>A0A1V4EXG9</accession>
<dbReference type="InterPro" id="IPR050330">
    <property type="entry name" value="Bact_OuterMem_StrucFunc"/>
</dbReference>
<dbReference type="AlphaFoldDB" id="A0A1V4EXG9"/>